<dbReference type="InterPro" id="IPR025311">
    <property type="entry name" value="DUF4166"/>
</dbReference>
<dbReference type="AlphaFoldDB" id="A0A286D4D7"/>
<evidence type="ECO:0000259" key="1">
    <source>
        <dbReference type="Pfam" id="PF13761"/>
    </source>
</evidence>
<organism evidence="2 3">
    <name type="scientific">Pseudoxanthomonas wuyuanensis</name>
    <dbReference type="NCBI Taxonomy" id="1073196"/>
    <lineage>
        <taxon>Bacteria</taxon>
        <taxon>Pseudomonadati</taxon>
        <taxon>Pseudomonadota</taxon>
        <taxon>Gammaproteobacteria</taxon>
        <taxon>Lysobacterales</taxon>
        <taxon>Lysobacteraceae</taxon>
        <taxon>Pseudoxanthomonas</taxon>
    </lineage>
</organism>
<gene>
    <name evidence="2" type="ORF">SAMN06296416_102453</name>
</gene>
<accession>A0A286D4D7</accession>
<sequence>MFPRAAGDGFADLPPSVRALHLRQGRQRYAGQVEVERGKGWLARLFAAATRLPPAGRGPLLVEIDADARGERWVRHIGGRRMPSRLWFRDGLLCEQLGLARFGFRLDVEGGALAWRVARVHALGIPLPLSWFGEVRARESEQDGRYRFDVRAVLPGVGLLVHYRGWLDVG</sequence>
<evidence type="ECO:0000313" key="2">
    <source>
        <dbReference type="EMBL" id="SOD53522.1"/>
    </source>
</evidence>
<dbReference type="Proteomes" id="UP000219374">
    <property type="component" value="Unassembled WGS sequence"/>
</dbReference>
<feature type="domain" description="DUF4166" evidence="1">
    <location>
        <begin position="13"/>
        <end position="167"/>
    </location>
</feature>
<protein>
    <recommendedName>
        <fullName evidence="1">DUF4166 domain-containing protein</fullName>
    </recommendedName>
</protein>
<proteinExistence type="predicted"/>
<name>A0A286D4D7_9GAMM</name>
<evidence type="ECO:0000313" key="3">
    <source>
        <dbReference type="Proteomes" id="UP000219374"/>
    </source>
</evidence>
<dbReference type="EMBL" id="OCND01000002">
    <property type="protein sequence ID" value="SOD53522.1"/>
    <property type="molecule type" value="Genomic_DNA"/>
</dbReference>
<keyword evidence="3" id="KW-1185">Reference proteome</keyword>
<reference evidence="2 3" key="1">
    <citation type="submission" date="2017-09" db="EMBL/GenBank/DDBJ databases">
        <authorList>
            <person name="Ehlers B."/>
            <person name="Leendertz F.H."/>
        </authorList>
    </citation>
    <scope>NUCLEOTIDE SEQUENCE [LARGE SCALE GENOMIC DNA]</scope>
    <source>
        <strain evidence="2 3">CGMCC 1.10978</strain>
    </source>
</reference>
<dbReference type="Pfam" id="PF13761">
    <property type="entry name" value="DUF4166"/>
    <property type="match status" value="1"/>
</dbReference>